<dbReference type="KEGG" id="glt:GlitD10_0645"/>
<dbReference type="EMBL" id="CP017675">
    <property type="protein sequence ID" value="APB32959.1"/>
    <property type="molecule type" value="Genomic_DNA"/>
</dbReference>
<dbReference type="Proteomes" id="UP000180235">
    <property type="component" value="Chromosome"/>
</dbReference>
<evidence type="ECO:0000313" key="2">
    <source>
        <dbReference type="Proteomes" id="UP000180235"/>
    </source>
</evidence>
<protein>
    <submittedName>
        <fullName evidence="1">Uncharacterized protein</fullName>
    </submittedName>
</protein>
<dbReference type="AlphaFoldDB" id="A0A1J0AAK3"/>
<proteinExistence type="predicted"/>
<gene>
    <name evidence="1" type="ORF">GlitD10_0645</name>
</gene>
<reference evidence="1 2" key="1">
    <citation type="submission" date="2016-10" db="EMBL/GenBank/DDBJ databases">
        <title>Description of Gloeomargarita lithophora gen. nov., sp. nov., a thylakoid-bearing basal-branching cyanobacterium with intracellular carbonates, and proposal for Gloeomargaritales ord. nov.</title>
        <authorList>
            <person name="Moreira D."/>
            <person name="Tavera R."/>
            <person name="Benzerara K."/>
            <person name="Skouri-Panet F."/>
            <person name="Couradeau E."/>
            <person name="Gerard E."/>
            <person name="Loussert C."/>
            <person name="Novelo E."/>
            <person name="Zivanovic Y."/>
            <person name="Lopez-Garcia P."/>
        </authorList>
    </citation>
    <scope>NUCLEOTIDE SEQUENCE [LARGE SCALE GENOMIC DNA]</scope>
    <source>
        <strain evidence="1 2">D10</strain>
    </source>
</reference>
<accession>A0A1J0AAK3</accession>
<organism evidence="1 2">
    <name type="scientific">Gloeomargarita lithophora Alchichica-D10</name>
    <dbReference type="NCBI Taxonomy" id="1188229"/>
    <lineage>
        <taxon>Bacteria</taxon>
        <taxon>Bacillati</taxon>
        <taxon>Cyanobacteriota</taxon>
        <taxon>Cyanophyceae</taxon>
        <taxon>Gloeomargaritales</taxon>
        <taxon>Gloeomargaritaceae</taxon>
        <taxon>Gloeomargarita</taxon>
    </lineage>
</organism>
<name>A0A1J0AAK3_9CYAN</name>
<keyword evidence="2" id="KW-1185">Reference proteome</keyword>
<sequence length="187" mass="20950">MLDVSNLLGSPASGEKRYACLTISLALGFQFIGFPSEWGDLPSRSQSAYLTPVSNLLGSPASGEASQISRKRSTMRFPIYWVPQRVGRLHLPAWREPAVDCFQFIGFPSEWGDRYDWDEVISQKGFQFIGFPSEWGEVSSVNTPFLTPSRFQFIGFPSEWGDFDDQEFLDFVDEKVSNLLGSPASGE</sequence>
<evidence type="ECO:0000313" key="1">
    <source>
        <dbReference type="EMBL" id="APB32959.1"/>
    </source>
</evidence>